<dbReference type="InterPro" id="IPR016084">
    <property type="entry name" value="Haem_Oase-like_multi-hlx"/>
</dbReference>
<comment type="caution">
    <text evidence="1">The sequence shown here is derived from an EMBL/GenBank/DDBJ whole genome shotgun (WGS) entry which is preliminary data.</text>
</comment>
<dbReference type="Proteomes" id="UP001138802">
    <property type="component" value="Unassembled WGS sequence"/>
</dbReference>
<sequence length="259" mass="29483">MASLNLDHIRPLQEQLNDHPIYGAIERIEDLRIFMSHHVFSVWDFMSLIKTLQARIAPVCVPWMPEGDASVRYFINQLVCEEESDTAPGADGTIEYGSHFELYCRAMNEIGADGDMPKRFLALVAEQGIDQALYSSMVPLPARYFTETTFCFIREQKPHLVAAALALGREKLIPMMFRQFLEQSGVSPTEAPIFHYYLNRHIHLDEDFHGPLSLRLLDELCGDDPVRLEEAETAAEEALCARIRFWDGVLEAIQAARAR</sequence>
<protein>
    <submittedName>
        <fullName evidence="1">Heme oxygenase</fullName>
    </submittedName>
</protein>
<name>A0A9X1B951_9GAMM</name>
<reference evidence="1 2" key="1">
    <citation type="journal article" date="2020" name="Microorganisms">
        <title>Osmotic Adaptation and Compatible Solute Biosynthesis of Phototrophic Bacteria as Revealed from Genome Analyses.</title>
        <authorList>
            <person name="Imhoff J.F."/>
            <person name="Rahn T."/>
            <person name="Kunzel S."/>
            <person name="Keller A."/>
            <person name="Neulinger S.C."/>
        </authorList>
    </citation>
    <scope>NUCLEOTIDE SEQUENCE [LARGE SCALE GENOMIC DNA]</scope>
    <source>
        <strain evidence="1 2">DSM 21303</strain>
    </source>
</reference>
<dbReference type="EMBL" id="NRSD01000008">
    <property type="protein sequence ID" value="MBK1644928.1"/>
    <property type="molecule type" value="Genomic_DNA"/>
</dbReference>
<gene>
    <name evidence="1" type="ORF">CKO25_09745</name>
</gene>
<evidence type="ECO:0000313" key="2">
    <source>
        <dbReference type="Proteomes" id="UP001138802"/>
    </source>
</evidence>
<accession>A0A9X1B951</accession>
<proteinExistence type="predicted"/>
<dbReference type="RefSeq" id="WP_200387733.1">
    <property type="nucleotide sequence ID" value="NZ_NRSD01000008.1"/>
</dbReference>
<dbReference type="InterPro" id="IPR024423">
    <property type="entry name" value="DUF3050"/>
</dbReference>
<dbReference type="SUPFAM" id="SSF48613">
    <property type="entry name" value="Heme oxygenase-like"/>
    <property type="match status" value="1"/>
</dbReference>
<dbReference type="AlphaFoldDB" id="A0A9X1B951"/>
<evidence type="ECO:0000313" key="1">
    <source>
        <dbReference type="EMBL" id="MBK1644928.1"/>
    </source>
</evidence>
<dbReference type="Gene3D" id="1.20.910.10">
    <property type="entry name" value="Heme oxygenase-like"/>
    <property type="match status" value="1"/>
</dbReference>
<organism evidence="1 2">
    <name type="scientific">Thiocapsa imhoffii</name>
    <dbReference type="NCBI Taxonomy" id="382777"/>
    <lineage>
        <taxon>Bacteria</taxon>
        <taxon>Pseudomonadati</taxon>
        <taxon>Pseudomonadota</taxon>
        <taxon>Gammaproteobacteria</taxon>
        <taxon>Chromatiales</taxon>
        <taxon>Chromatiaceae</taxon>
        <taxon>Thiocapsa</taxon>
    </lineage>
</organism>
<dbReference type="Pfam" id="PF11251">
    <property type="entry name" value="DUF3050"/>
    <property type="match status" value="1"/>
</dbReference>
<keyword evidence="2" id="KW-1185">Reference proteome</keyword>